<keyword evidence="2" id="KW-1185">Reference proteome</keyword>
<dbReference type="AlphaFoldDB" id="A0A4Q0NSS1"/>
<name>A0A4Q0NSS1_9FLAO</name>
<dbReference type="SUPFAM" id="SSF53448">
    <property type="entry name" value="Nucleotide-diphospho-sugar transferases"/>
    <property type="match status" value="1"/>
</dbReference>
<dbReference type="RefSeq" id="WP_128761481.1">
    <property type="nucleotide sequence ID" value="NZ_QOVI01000004.1"/>
</dbReference>
<comment type="caution">
    <text evidence="1">The sequence shown here is derived from an EMBL/GenBank/DDBJ whole genome shotgun (WGS) entry which is preliminary data.</text>
</comment>
<dbReference type="PANTHER" id="PTHR36529">
    <property type="entry name" value="SLL1095 PROTEIN"/>
    <property type="match status" value="1"/>
</dbReference>
<dbReference type="PANTHER" id="PTHR36529:SF1">
    <property type="entry name" value="GLYCOSYLTRANSFERASE"/>
    <property type="match status" value="1"/>
</dbReference>
<gene>
    <name evidence="1" type="ORF">DSM04_104164</name>
</gene>
<evidence type="ECO:0000313" key="1">
    <source>
        <dbReference type="EMBL" id="RXG14058.1"/>
    </source>
</evidence>
<evidence type="ECO:0008006" key="3">
    <source>
        <dbReference type="Google" id="ProtNLM"/>
    </source>
</evidence>
<dbReference type="OrthoDB" id="9798250at2"/>
<organism evidence="1 2">
    <name type="scientific">Leeuwenhoekiella aestuarii</name>
    <dbReference type="NCBI Taxonomy" id="2249426"/>
    <lineage>
        <taxon>Bacteria</taxon>
        <taxon>Pseudomonadati</taxon>
        <taxon>Bacteroidota</taxon>
        <taxon>Flavobacteriia</taxon>
        <taxon>Flavobacteriales</taxon>
        <taxon>Flavobacteriaceae</taxon>
        <taxon>Leeuwenhoekiella</taxon>
    </lineage>
</organism>
<proteinExistence type="predicted"/>
<sequence>MKTKTAILIFARSAQQEALDKGFRNAISVFEVLNAQVLKTVKQTGLPYFLYSEEKQRGATFGERFTHAIQDIYNLGFDQIICVGNDSPHLTKKHFIAAEEHLKTCPLVLGPSVDGGFYLMGLRKSHFNPVSFLKLPWQTQGLMTSIIRLVHSKKIEAAFLETLQDLDTASDISQLLQVKKSLPFKIQHLLKKYVQKAFQTSYYQDLFFQKVCSLTYYNKGSPASLSI</sequence>
<dbReference type="Pfam" id="PF09837">
    <property type="entry name" value="DUF2064"/>
    <property type="match status" value="1"/>
</dbReference>
<dbReference type="InterPro" id="IPR018641">
    <property type="entry name" value="Trfase_1_rSAM/seldom-assoc"/>
</dbReference>
<dbReference type="InterPro" id="IPR029044">
    <property type="entry name" value="Nucleotide-diphossugar_trans"/>
</dbReference>
<dbReference type="Gene3D" id="3.90.550.10">
    <property type="entry name" value="Spore Coat Polysaccharide Biosynthesis Protein SpsA, Chain A"/>
    <property type="match status" value="1"/>
</dbReference>
<protein>
    <recommendedName>
        <fullName evidence="3">DUF2064 domain-containing protein</fullName>
    </recommendedName>
</protein>
<dbReference type="EMBL" id="QOVI01000004">
    <property type="protein sequence ID" value="RXG14058.1"/>
    <property type="molecule type" value="Genomic_DNA"/>
</dbReference>
<evidence type="ECO:0000313" key="2">
    <source>
        <dbReference type="Proteomes" id="UP000289821"/>
    </source>
</evidence>
<dbReference type="Proteomes" id="UP000289821">
    <property type="component" value="Unassembled WGS sequence"/>
</dbReference>
<accession>A0A4Q0NSS1</accession>
<reference evidence="1 2" key="1">
    <citation type="submission" date="2018-07" db="EMBL/GenBank/DDBJ databases">
        <title>Leeuwenhoekiella genomics.</title>
        <authorList>
            <person name="Tahon G."/>
            <person name="Willems A."/>
        </authorList>
    </citation>
    <scope>NUCLEOTIDE SEQUENCE [LARGE SCALE GENOMIC DNA]</scope>
    <source>
        <strain evidence="1 2">R-50232</strain>
    </source>
</reference>